<name>A0ABU7FVQ7_9ACTN</name>
<organism evidence="1 2">
    <name type="scientific">Streptomyces chiangmaiensis</name>
    <dbReference type="NCBI Taxonomy" id="766497"/>
    <lineage>
        <taxon>Bacteria</taxon>
        <taxon>Bacillati</taxon>
        <taxon>Actinomycetota</taxon>
        <taxon>Actinomycetes</taxon>
        <taxon>Kitasatosporales</taxon>
        <taxon>Streptomycetaceae</taxon>
        <taxon>Streptomyces</taxon>
    </lineage>
</organism>
<dbReference type="RefSeq" id="WP_329512555.1">
    <property type="nucleotide sequence ID" value="NZ_BAAAYZ010000318.1"/>
</dbReference>
<comment type="caution">
    <text evidence="1">The sequence shown here is derived from an EMBL/GenBank/DDBJ whole genome shotgun (WGS) entry which is preliminary data.</text>
</comment>
<reference evidence="1" key="1">
    <citation type="submission" date="2024-01" db="EMBL/GenBank/DDBJ databases">
        <title>First draft genome sequence data of TA4-1, the type strain of Gram-positive actinobacterium Streptomyces chiangmaiensis.</title>
        <authorList>
            <person name="Yasawong M."/>
            <person name="Nantapong N."/>
        </authorList>
    </citation>
    <scope>NUCLEOTIDE SEQUENCE</scope>
    <source>
        <strain evidence="1">TA4-1</strain>
    </source>
</reference>
<evidence type="ECO:0000313" key="1">
    <source>
        <dbReference type="EMBL" id="MED7828200.1"/>
    </source>
</evidence>
<proteinExistence type="predicted"/>
<dbReference type="Proteomes" id="UP001333996">
    <property type="component" value="Unassembled WGS sequence"/>
</dbReference>
<evidence type="ECO:0008006" key="3">
    <source>
        <dbReference type="Google" id="ProtNLM"/>
    </source>
</evidence>
<sequence length="193" mass="20621">MREELFMFRPWLNQPAQIVRASASVAVVLAGALAVSACSSGGGEEEKRYTIPSAQCGISLDPELLGTFLAGGDSITVKPSSPNGGTKRCDLIVDGRVSVRQIQTWWSNGESVSTVAAAYDKMDDGQVADNNRYLYTGTGAVGKTTTTCKSPDHPDQTLYAVVQVFTPDESDSGAMKKLIRAYTNALEDSSECR</sequence>
<evidence type="ECO:0000313" key="2">
    <source>
        <dbReference type="Proteomes" id="UP001333996"/>
    </source>
</evidence>
<accession>A0ABU7FVQ7</accession>
<protein>
    <recommendedName>
        <fullName evidence="3">DUF3558 domain-containing protein</fullName>
    </recommendedName>
</protein>
<gene>
    <name evidence="1" type="ORF">VXC91_41590</name>
</gene>
<keyword evidence="2" id="KW-1185">Reference proteome</keyword>
<dbReference type="EMBL" id="JAYWVC010000331">
    <property type="protein sequence ID" value="MED7828200.1"/>
    <property type="molecule type" value="Genomic_DNA"/>
</dbReference>